<dbReference type="InterPro" id="IPR014710">
    <property type="entry name" value="RmlC-like_jellyroll"/>
</dbReference>
<dbReference type="EMBL" id="PNYB01000017">
    <property type="protein sequence ID" value="PMS20999.1"/>
    <property type="molecule type" value="Genomic_DNA"/>
</dbReference>
<organism evidence="6 7">
    <name type="scientific">Trinickia soli</name>
    <dbReference type="NCBI Taxonomy" id="380675"/>
    <lineage>
        <taxon>Bacteria</taxon>
        <taxon>Pseudomonadati</taxon>
        <taxon>Pseudomonadota</taxon>
        <taxon>Betaproteobacteria</taxon>
        <taxon>Burkholderiales</taxon>
        <taxon>Burkholderiaceae</taxon>
        <taxon>Trinickia</taxon>
    </lineage>
</organism>
<dbReference type="GO" id="GO:0005829">
    <property type="term" value="C:cytosol"/>
    <property type="evidence" value="ECO:0007669"/>
    <property type="project" value="TreeGrafter"/>
</dbReference>
<evidence type="ECO:0000313" key="6">
    <source>
        <dbReference type="EMBL" id="PMS20999.1"/>
    </source>
</evidence>
<proteinExistence type="predicted"/>
<keyword evidence="3" id="KW-0804">Transcription</keyword>
<dbReference type="AlphaFoldDB" id="A0A2N7VV42"/>
<keyword evidence="1" id="KW-0805">Transcription regulation</keyword>
<dbReference type="GO" id="GO:0003677">
    <property type="term" value="F:DNA binding"/>
    <property type="evidence" value="ECO:0007669"/>
    <property type="project" value="UniProtKB-KW"/>
</dbReference>
<dbReference type="PANTHER" id="PTHR24567">
    <property type="entry name" value="CRP FAMILY TRANSCRIPTIONAL REGULATORY PROTEIN"/>
    <property type="match status" value="1"/>
</dbReference>
<dbReference type="Gene3D" id="2.60.120.10">
    <property type="entry name" value="Jelly Rolls"/>
    <property type="match status" value="1"/>
</dbReference>
<feature type="domain" description="HTH crp-type" evidence="5">
    <location>
        <begin position="177"/>
        <end position="250"/>
    </location>
</feature>
<dbReference type="PANTHER" id="PTHR24567:SF75">
    <property type="entry name" value="FUMARATE AND NITRATE REDUCTION REGULATORY PROTEIN"/>
    <property type="match status" value="1"/>
</dbReference>
<dbReference type="Pfam" id="PF00027">
    <property type="entry name" value="cNMP_binding"/>
    <property type="match status" value="1"/>
</dbReference>
<dbReference type="Proteomes" id="UP000235347">
    <property type="component" value="Unassembled WGS sequence"/>
</dbReference>
<dbReference type="InterPro" id="IPR036390">
    <property type="entry name" value="WH_DNA-bd_sf"/>
</dbReference>
<dbReference type="SMART" id="SM00419">
    <property type="entry name" value="HTH_CRP"/>
    <property type="match status" value="1"/>
</dbReference>
<keyword evidence="2" id="KW-0238">DNA-binding</keyword>
<evidence type="ECO:0000313" key="7">
    <source>
        <dbReference type="Proteomes" id="UP000235347"/>
    </source>
</evidence>
<dbReference type="Gene3D" id="1.10.10.10">
    <property type="entry name" value="Winged helix-like DNA-binding domain superfamily/Winged helix DNA-binding domain"/>
    <property type="match status" value="1"/>
</dbReference>
<dbReference type="CDD" id="cd00038">
    <property type="entry name" value="CAP_ED"/>
    <property type="match status" value="1"/>
</dbReference>
<reference evidence="6 7" key="1">
    <citation type="submission" date="2018-01" db="EMBL/GenBank/DDBJ databases">
        <title>Whole genome analyses suggest that Burkholderia sensu lato contains two further novel genera in the rhizoxinica-symbiotica group Mycetohabitans gen. nov., and Trinickia gen. nov.: implications for the evolution of diazotrophy and nodulation in the Burkholderiaceae.</title>
        <authorList>
            <person name="Estrada-de los Santos P."/>
            <person name="Palmer M."/>
            <person name="Chavez-Ramirez B."/>
            <person name="Beukes C."/>
            <person name="Steenkamp E.T."/>
            <person name="Hirsch A.M."/>
            <person name="Manyaka P."/>
            <person name="Maluk M."/>
            <person name="Lafos M."/>
            <person name="Crook M."/>
            <person name="Gross E."/>
            <person name="Simon M.F."/>
            <person name="Bueno dos Reis Junior F."/>
            <person name="Poole P.S."/>
            <person name="Venter S.N."/>
            <person name="James E.K."/>
        </authorList>
    </citation>
    <scope>NUCLEOTIDE SEQUENCE [LARGE SCALE GENOMIC DNA]</scope>
    <source>
        <strain evidence="6 7">GP25-8</strain>
    </source>
</reference>
<dbReference type="Pfam" id="PF13545">
    <property type="entry name" value="HTH_Crp_2"/>
    <property type="match status" value="1"/>
</dbReference>
<evidence type="ECO:0000256" key="1">
    <source>
        <dbReference type="ARBA" id="ARBA00023015"/>
    </source>
</evidence>
<dbReference type="CDD" id="cd00092">
    <property type="entry name" value="HTH_CRP"/>
    <property type="match status" value="1"/>
</dbReference>
<dbReference type="InterPro" id="IPR018490">
    <property type="entry name" value="cNMP-bd_dom_sf"/>
</dbReference>
<dbReference type="SMART" id="SM00100">
    <property type="entry name" value="cNMP"/>
    <property type="match status" value="1"/>
</dbReference>
<dbReference type="InterPro" id="IPR012318">
    <property type="entry name" value="HTH_CRP"/>
</dbReference>
<dbReference type="InterPro" id="IPR000595">
    <property type="entry name" value="cNMP-bd_dom"/>
</dbReference>
<dbReference type="PROSITE" id="PS51063">
    <property type="entry name" value="HTH_CRP_2"/>
    <property type="match status" value="1"/>
</dbReference>
<keyword evidence="7" id="KW-1185">Reference proteome</keyword>
<dbReference type="InterPro" id="IPR036388">
    <property type="entry name" value="WH-like_DNA-bd_sf"/>
</dbReference>
<evidence type="ECO:0000259" key="4">
    <source>
        <dbReference type="PROSITE" id="PS50042"/>
    </source>
</evidence>
<dbReference type="GO" id="GO:0003700">
    <property type="term" value="F:DNA-binding transcription factor activity"/>
    <property type="evidence" value="ECO:0007669"/>
    <property type="project" value="TreeGrafter"/>
</dbReference>
<dbReference type="FunFam" id="1.10.10.10:FF:000028">
    <property type="entry name" value="Fumarate/nitrate reduction transcriptional regulator Fnr"/>
    <property type="match status" value="1"/>
</dbReference>
<dbReference type="PROSITE" id="PS50042">
    <property type="entry name" value="CNMP_BINDING_3"/>
    <property type="match status" value="1"/>
</dbReference>
<dbReference type="SUPFAM" id="SSF51206">
    <property type="entry name" value="cAMP-binding domain-like"/>
    <property type="match status" value="1"/>
</dbReference>
<comment type="caution">
    <text evidence="6">The sequence shown here is derived from an EMBL/GenBank/DDBJ whole genome shotgun (WGS) entry which is preliminary data.</text>
</comment>
<evidence type="ECO:0000256" key="2">
    <source>
        <dbReference type="ARBA" id="ARBA00023125"/>
    </source>
</evidence>
<dbReference type="InterPro" id="IPR050397">
    <property type="entry name" value="Env_Response_Regulators"/>
</dbReference>
<accession>A0A2N7VV42</accession>
<dbReference type="SUPFAM" id="SSF46785">
    <property type="entry name" value="Winged helix' DNA-binding domain"/>
    <property type="match status" value="1"/>
</dbReference>
<feature type="domain" description="Cyclic nucleotide-binding" evidence="4">
    <location>
        <begin position="57"/>
        <end position="117"/>
    </location>
</feature>
<sequence>MMSCAETLFAEPTVSTPATAIETKPAAKPSQSCRDCAIRRACAMQSERPAKREHLAALELAHHRVKKGETLFRAGDRFTSLYVVRSGSFKKSMVLADGREQITGFYFPGDAMALSAMHGGAHSSDAIALEDSAVCVVPSSVLESLSERVRSMGRHWHRMLSAAIVRGGGALVMLGSMTAEQRVAAFLLDLSDRWRGRGYSAVEFVLKMTRSEIGCYLGLKTETVSRVLQSMHRRGILDVHTSEIHILDLPSLILL</sequence>
<evidence type="ECO:0000256" key="3">
    <source>
        <dbReference type="ARBA" id="ARBA00023163"/>
    </source>
</evidence>
<dbReference type="PRINTS" id="PR00034">
    <property type="entry name" value="HTHCRP"/>
</dbReference>
<name>A0A2N7VV42_9BURK</name>
<evidence type="ECO:0000259" key="5">
    <source>
        <dbReference type="PROSITE" id="PS51063"/>
    </source>
</evidence>
<gene>
    <name evidence="6" type="ORF">C0Z19_19090</name>
</gene>
<protein>
    <submittedName>
        <fullName evidence="6">Crp/Fnr family transcriptional regulator</fullName>
    </submittedName>
</protein>